<evidence type="ECO:0000313" key="1">
    <source>
        <dbReference type="EMBL" id="KAJ2965382.1"/>
    </source>
</evidence>
<protein>
    <submittedName>
        <fullName evidence="1">Uncharacterized protein</fullName>
    </submittedName>
</protein>
<accession>A0ACC1MEC5</accession>
<comment type="caution">
    <text evidence="1">The sequence shown here is derived from an EMBL/GenBank/DDBJ whole genome shotgun (WGS) entry which is preliminary data.</text>
</comment>
<organism evidence="1 2">
    <name type="scientific">Zarea fungicola</name>
    <dbReference type="NCBI Taxonomy" id="93591"/>
    <lineage>
        <taxon>Eukaryota</taxon>
        <taxon>Fungi</taxon>
        <taxon>Dikarya</taxon>
        <taxon>Ascomycota</taxon>
        <taxon>Pezizomycotina</taxon>
        <taxon>Sordariomycetes</taxon>
        <taxon>Hypocreomycetidae</taxon>
        <taxon>Hypocreales</taxon>
        <taxon>Cordycipitaceae</taxon>
        <taxon>Zarea</taxon>
    </lineage>
</organism>
<name>A0ACC1MEC5_9HYPO</name>
<evidence type="ECO:0000313" key="2">
    <source>
        <dbReference type="Proteomes" id="UP001143910"/>
    </source>
</evidence>
<reference evidence="1" key="1">
    <citation type="submission" date="2022-08" db="EMBL/GenBank/DDBJ databases">
        <title>Genome Sequence of Lecanicillium fungicola.</title>
        <authorList>
            <person name="Buettner E."/>
        </authorList>
    </citation>
    <scope>NUCLEOTIDE SEQUENCE</scope>
    <source>
        <strain evidence="1">Babe33</strain>
    </source>
</reference>
<gene>
    <name evidence="1" type="ORF">NQ176_g10646</name>
</gene>
<proteinExistence type="predicted"/>
<sequence>MYFLAARSADTSAEGERRKNTVEWMKRVFEEVEKAIHNNPERNSLIELIIRQAIDKSTPIDPKNLREIARDYVLAKEPTDWTLLGSIVTCDPAVFQTSGDGSDLMASICDKISKSIATEAQPAIAEVLGAIRQSFVIRRDLVAFLQLWLAELQKAEKSDRVEDSPWFGIGPLLHKGEYLHNLIEKELSPQQLSEFVSWLESQSTRSSPHSLCAVSNTISEGLRREAFIDVVGLRLFQMTWTACAESLDLPLKWRISSKTVRWVEPTERTAVWESLKEKTKHTLKKGALESAETLECFRFCYDAWDALLTNETVAEEVAKLIQSFAGRLAKKLMSESSLQKVNILHTTDSESNNFKDGSSASCYLDVFLSGGSRFNRLFSRASGGVPEPLKNATTAHELDAREKEVLWQKILTNDMNLNDSKLARAFVDQVIELLDQSGTEKRWPGSQATLVIQILGRIPLDSFNRWQREKVMNTLNTNGAKMIKSPEKTSLESWKHLMSLATKMMTRATFYDDITFERLAQLARAISVCISNASATDEEILEVIERFSQMASAHIKQMADQVDDRSLKYFAECSAYIAAANANKYKDLSGLHYSLIKSLVAVVARSANSQNNTEVAKLVVEGKGMLAEAIMSVLNRLIKEGELPAERSSEEGFRILAAVDASSSSASLADFQKGKPEALQAFADQCSTRMAGGDVIAWKVQILLRNELPAAFQRPAPTSFDLLAPLPHKLRSQLLREYTTAITKPLQVQEKMAYLRDLVEVLRGGCYTDGQTLAIQEVVDQIISSPDYSGKFDGYDLAAAYSEIVTALNKAPAPGNINLCRMLPR</sequence>
<dbReference type="Proteomes" id="UP001143910">
    <property type="component" value="Unassembled WGS sequence"/>
</dbReference>
<keyword evidence="2" id="KW-1185">Reference proteome</keyword>
<dbReference type="EMBL" id="JANJQO010003009">
    <property type="protein sequence ID" value="KAJ2965382.1"/>
    <property type="molecule type" value="Genomic_DNA"/>
</dbReference>